<evidence type="ECO:0000313" key="3">
    <source>
        <dbReference type="EMBL" id="GAA2909467.1"/>
    </source>
</evidence>
<keyword evidence="2" id="KW-0812">Transmembrane</keyword>
<accession>A0ABN3WBH2</accession>
<evidence type="ECO:0000256" key="2">
    <source>
        <dbReference type="SAM" id="Phobius"/>
    </source>
</evidence>
<name>A0ABN3WBH2_STRTU</name>
<dbReference type="Proteomes" id="UP001501102">
    <property type="component" value="Unassembled WGS sequence"/>
</dbReference>
<sequence>MAGAADFAGTDPASAAFAVPAAFFPVVFFTAVFRAVFCAAAPPAAVFCAGAFFSAAFFVPAVAFAAPAPPDATFLADATFLVTVFFAEPAAATATAAHAFAPFEDSCAMAATPSHFMILRANRAGTINRPKARGNGARRSPPLCPAPGPVTEGADRGAGRSRYPVGRDGPRPVHWAQRKAWKGPVTPYAAISDPGTVRARGCARREDQPGAAGRTPCTGSVEPASRPQ</sequence>
<organism evidence="3 4">
    <name type="scientific">Streptomyces thioluteus</name>
    <dbReference type="NCBI Taxonomy" id="66431"/>
    <lineage>
        <taxon>Bacteria</taxon>
        <taxon>Bacillati</taxon>
        <taxon>Actinomycetota</taxon>
        <taxon>Actinomycetes</taxon>
        <taxon>Kitasatosporales</taxon>
        <taxon>Streptomycetaceae</taxon>
        <taxon>Streptomyces</taxon>
    </lineage>
</organism>
<feature type="transmembrane region" description="Helical" evidence="2">
    <location>
        <begin position="15"/>
        <end position="37"/>
    </location>
</feature>
<keyword evidence="2" id="KW-1133">Transmembrane helix</keyword>
<protein>
    <submittedName>
        <fullName evidence="3">Uncharacterized protein</fullName>
    </submittedName>
</protein>
<reference evidence="3 4" key="1">
    <citation type="journal article" date="2019" name="Int. J. Syst. Evol. Microbiol.">
        <title>The Global Catalogue of Microorganisms (GCM) 10K type strain sequencing project: providing services to taxonomists for standard genome sequencing and annotation.</title>
        <authorList>
            <consortium name="The Broad Institute Genomics Platform"/>
            <consortium name="The Broad Institute Genome Sequencing Center for Infectious Disease"/>
            <person name="Wu L."/>
            <person name="Ma J."/>
        </authorList>
    </citation>
    <scope>NUCLEOTIDE SEQUENCE [LARGE SCALE GENOMIC DNA]</scope>
    <source>
        <strain evidence="3 4">JCM 4087</strain>
    </source>
</reference>
<comment type="caution">
    <text evidence="3">The sequence shown here is derived from an EMBL/GenBank/DDBJ whole genome shotgun (WGS) entry which is preliminary data.</text>
</comment>
<keyword evidence="4" id="KW-1185">Reference proteome</keyword>
<keyword evidence="2" id="KW-0472">Membrane</keyword>
<feature type="region of interest" description="Disordered" evidence="1">
    <location>
        <begin position="128"/>
        <end position="171"/>
    </location>
</feature>
<evidence type="ECO:0000313" key="4">
    <source>
        <dbReference type="Proteomes" id="UP001501102"/>
    </source>
</evidence>
<feature type="region of interest" description="Disordered" evidence="1">
    <location>
        <begin position="186"/>
        <end position="228"/>
    </location>
</feature>
<feature type="transmembrane region" description="Helical" evidence="2">
    <location>
        <begin position="44"/>
        <end position="66"/>
    </location>
</feature>
<proteinExistence type="predicted"/>
<dbReference type="EMBL" id="BAAAXZ010000006">
    <property type="protein sequence ID" value="GAA2909467.1"/>
    <property type="molecule type" value="Genomic_DNA"/>
</dbReference>
<evidence type="ECO:0000256" key="1">
    <source>
        <dbReference type="SAM" id="MobiDB-lite"/>
    </source>
</evidence>
<gene>
    <name evidence="3" type="ORF">GCM10020221_01870</name>
</gene>